<dbReference type="InterPro" id="IPR012389">
    <property type="entry name" value="Cyclin_P/U"/>
</dbReference>
<dbReference type="InterPro" id="IPR013922">
    <property type="entry name" value="Cyclin_PHO80-like"/>
</dbReference>
<dbReference type="Proteomes" id="UP000051952">
    <property type="component" value="Unassembled WGS sequence"/>
</dbReference>
<keyword evidence="1 2" id="KW-0195">Cyclin</keyword>
<gene>
    <name evidence="3" type="ORF">BSAL_05850</name>
</gene>
<name>A0A0S4J0V7_BODSA</name>
<dbReference type="OrthoDB" id="337735at2759"/>
<dbReference type="Pfam" id="PF08613">
    <property type="entry name" value="Cyclin"/>
    <property type="match status" value="1"/>
</dbReference>
<evidence type="ECO:0000256" key="2">
    <source>
        <dbReference type="PIRNR" id="PIRNR027110"/>
    </source>
</evidence>
<dbReference type="PANTHER" id="PTHR15615:SF108">
    <property type="entry name" value="PROTEIN CNPPD1"/>
    <property type="match status" value="1"/>
</dbReference>
<dbReference type="PIRSF" id="PIRSF027110">
    <property type="entry name" value="PREG"/>
    <property type="match status" value="1"/>
</dbReference>
<evidence type="ECO:0000313" key="4">
    <source>
        <dbReference type="Proteomes" id="UP000051952"/>
    </source>
</evidence>
<dbReference type="GO" id="GO:0019901">
    <property type="term" value="F:protein kinase binding"/>
    <property type="evidence" value="ECO:0007669"/>
    <property type="project" value="UniProtKB-UniRule"/>
</dbReference>
<reference evidence="4" key="1">
    <citation type="submission" date="2015-09" db="EMBL/GenBank/DDBJ databases">
        <authorList>
            <consortium name="Pathogen Informatics"/>
        </authorList>
    </citation>
    <scope>NUCLEOTIDE SEQUENCE [LARGE SCALE GENOMIC DNA]</scope>
    <source>
        <strain evidence="4">Lake Konstanz</strain>
    </source>
</reference>
<dbReference type="PANTHER" id="PTHR15615">
    <property type="match status" value="1"/>
</dbReference>
<dbReference type="SUPFAM" id="SSF47954">
    <property type="entry name" value="Cyclin-like"/>
    <property type="match status" value="1"/>
</dbReference>
<evidence type="ECO:0000313" key="3">
    <source>
        <dbReference type="EMBL" id="CUG78871.1"/>
    </source>
</evidence>
<accession>A0A0S4J0V7</accession>
<dbReference type="Gene3D" id="1.10.472.10">
    <property type="entry name" value="Cyclin-like"/>
    <property type="match status" value="1"/>
</dbReference>
<dbReference type="CDD" id="cd20558">
    <property type="entry name" value="CYCLIN_ScPCL7-like"/>
    <property type="match status" value="1"/>
</dbReference>
<organism evidence="3 4">
    <name type="scientific">Bodo saltans</name>
    <name type="common">Flagellated protozoan</name>
    <dbReference type="NCBI Taxonomy" id="75058"/>
    <lineage>
        <taxon>Eukaryota</taxon>
        <taxon>Discoba</taxon>
        <taxon>Euglenozoa</taxon>
        <taxon>Kinetoplastea</taxon>
        <taxon>Metakinetoplastina</taxon>
        <taxon>Eubodonida</taxon>
        <taxon>Bodonidae</taxon>
        <taxon>Bodo</taxon>
    </lineage>
</organism>
<dbReference type="VEuPathDB" id="TriTrypDB:BSAL_05850"/>
<comment type="similarity">
    <text evidence="2">Belongs to the cyclin family.</text>
</comment>
<dbReference type="OMA" id="DPVTIFH"/>
<evidence type="ECO:0000256" key="1">
    <source>
        <dbReference type="ARBA" id="ARBA00023127"/>
    </source>
</evidence>
<sequence length="173" mass="19923">MGDIYSDINILLQLTVAALQQRCSDNRDYELTHQTRFHSSRTPQISMWDYMKRIAKYSGCSPECFIISVILIDRYVEATGIPLTFRNVHRLTITAVMLSAKIRDDVYYSNAYYASIGGVSNSELNILELELLVTLRWTTWVEPDEYRHSVDGLFVRFQQQQQQQGGGAPQPLH</sequence>
<dbReference type="InterPro" id="IPR036915">
    <property type="entry name" value="Cyclin-like_sf"/>
</dbReference>
<protein>
    <recommendedName>
        <fullName evidence="2">Cyclin</fullName>
    </recommendedName>
</protein>
<keyword evidence="4" id="KW-1185">Reference proteome</keyword>
<proteinExistence type="inferred from homology"/>
<dbReference type="AlphaFoldDB" id="A0A0S4J0V7"/>
<dbReference type="GO" id="GO:0051301">
    <property type="term" value="P:cell division"/>
    <property type="evidence" value="ECO:0007669"/>
    <property type="project" value="UniProtKB-UniRule"/>
</dbReference>
<dbReference type="EMBL" id="CYKH01001025">
    <property type="protein sequence ID" value="CUG78871.1"/>
    <property type="molecule type" value="Genomic_DNA"/>
</dbReference>